<organism evidence="8 9">
    <name type="scientific">Mangrovibacterium marinum</name>
    <dbReference type="NCBI Taxonomy" id="1639118"/>
    <lineage>
        <taxon>Bacteria</taxon>
        <taxon>Pseudomonadati</taxon>
        <taxon>Bacteroidota</taxon>
        <taxon>Bacteroidia</taxon>
        <taxon>Marinilabiliales</taxon>
        <taxon>Prolixibacteraceae</taxon>
        <taxon>Mangrovibacterium</taxon>
    </lineage>
</organism>
<dbReference type="InterPro" id="IPR041542">
    <property type="entry name" value="GH43_C2"/>
</dbReference>
<dbReference type="InterPro" id="IPR023296">
    <property type="entry name" value="Glyco_hydro_beta-prop_sf"/>
</dbReference>
<dbReference type="GO" id="GO:0005975">
    <property type="term" value="P:carbohydrate metabolic process"/>
    <property type="evidence" value="ECO:0007669"/>
    <property type="project" value="InterPro"/>
</dbReference>
<dbReference type="Pfam" id="PF17851">
    <property type="entry name" value="GH43_C2"/>
    <property type="match status" value="1"/>
</dbReference>
<reference evidence="8 9" key="1">
    <citation type="submission" date="2018-04" db="EMBL/GenBank/DDBJ databases">
        <title>Genomic Encyclopedia of Archaeal and Bacterial Type Strains, Phase II (KMG-II): from individual species to whole genera.</title>
        <authorList>
            <person name="Goeker M."/>
        </authorList>
    </citation>
    <scope>NUCLEOTIDE SEQUENCE [LARGE SCALE GENOMIC DNA]</scope>
    <source>
        <strain evidence="8 9">DSM 28823</strain>
    </source>
</reference>
<feature type="active site" description="Proton acceptor" evidence="4">
    <location>
        <position position="17"/>
    </location>
</feature>
<evidence type="ECO:0000259" key="7">
    <source>
        <dbReference type="Pfam" id="PF17851"/>
    </source>
</evidence>
<sequence>MDHQYFENPILSGFYPDPSICRVGDDYYLVTSSFVYYPGLPIFHSKDLVNWQQIGHGIHRTTQLDYKNCETSLGLWAPTIRYHKGRFYIINTFVSEGREARRDNYIITAEKPEGPWSDPVFVAGADGIDSSLFFDDDGRVWYAGNCIIPYDQQEYEGHHAIYMCELDPETFQIIGDKKIVWNGNRTTSKWIEAPHIYKKDGFYYMIVAEGGTFTNHSVMMARAKEIDGHYEICPRNPIVSHRHLSLMHPISVVGHADIVETQNGEWWMVLLGVRPYEGINYNLGRETFLAPIIWDEDGWIRLDTPHGLIQEKERRPNLPAHPFPAKKVRDDFDGDLDLVWNTIHPYSTEFFSLKERPGQLRIHLQPEVINEICTPAFVGRRQQHKKFEASCLMEFEPKADYDEAGMVLLSDDRFNYIFVAGRKGEEYVVRLYKTESGKNVLISEVKGVFSKTVILTIRGADTKYNFYYRLPDGEEKLFVANQKASLLSSTVNEGFTGTYIGMYASSNKKQSNNHADFDWFDYKALS</sequence>
<dbReference type="RefSeq" id="WP_107820756.1">
    <property type="nucleotide sequence ID" value="NZ_OY782574.1"/>
</dbReference>
<evidence type="ECO:0000313" key="9">
    <source>
        <dbReference type="Proteomes" id="UP000243525"/>
    </source>
</evidence>
<dbReference type="SUPFAM" id="SSF75005">
    <property type="entry name" value="Arabinanase/levansucrase/invertase"/>
    <property type="match status" value="1"/>
</dbReference>
<dbReference type="GO" id="GO:0004553">
    <property type="term" value="F:hydrolase activity, hydrolyzing O-glycosyl compounds"/>
    <property type="evidence" value="ECO:0007669"/>
    <property type="project" value="InterPro"/>
</dbReference>
<dbReference type="Proteomes" id="UP000243525">
    <property type="component" value="Unassembled WGS sequence"/>
</dbReference>
<comment type="caution">
    <text evidence="8">The sequence shown here is derived from an EMBL/GenBank/DDBJ whole genome shotgun (WGS) entry which is preliminary data.</text>
</comment>
<dbReference type="AlphaFoldDB" id="A0A2T5C6U1"/>
<dbReference type="InterPro" id="IPR051795">
    <property type="entry name" value="Glycosyl_Hydrlase_43"/>
</dbReference>
<dbReference type="InterPro" id="IPR006710">
    <property type="entry name" value="Glyco_hydro_43"/>
</dbReference>
<comment type="similarity">
    <text evidence="1 6">Belongs to the glycosyl hydrolase 43 family.</text>
</comment>
<feature type="site" description="Important for catalytic activity, responsible for pKa modulation of the active site Glu and correct orientation of both the proton donor and substrate" evidence="5">
    <location>
        <position position="129"/>
    </location>
</feature>
<dbReference type="InterPro" id="IPR013320">
    <property type="entry name" value="ConA-like_dom_sf"/>
</dbReference>
<dbReference type="Pfam" id="PF04616">
    <property type="entry name" value="Glyco_hydro_43"/>
    <property type="match status" value="1"/>
</dbReference>
<dbReference type="OrthoDB" id="9801455at2"/>
<dbReference type="Gene3D" id="2.60.120.200">
    <property type="match status" value="1"/>
</dbReference>
<keyword evidence="3 6" id="KW-0326">Glycosidase</keyword>
<protein>
    <submittedName>
        <fullName evidence="8">Alpha-N-arabinofuranosidase</fullName>
    </submittedName>
</protein>
<dbReference type="CDD" id="cd18617">
    <property type="entry name" value="GH43_XynB-like"/>
    <property type="match status" value="1"/>
</dbReference>
<evidence type="ECO:0000256" key="6">
    <source>
        <dbReference type="RuleBase" id="RU361187"/>
    </source>
</evidence>
<proteinExistence type="inferred from homology"/>
<dbReference type="PANTHER" id="PTHR42812">
    <property type="entry name" value="BETA-XYLOSIDASE"/>
    <property type="match status" value="1"/>
</dbReference>
<evidence type="ECO:0000256" key="2">
    <source>
        <dbReference type="ARBA" id="ARBA00022801"/>
    </source>
</evidence>
<keyword evidence="2 6" id="KW-0378">Hydrolase</keyword>
<evidence type="ECO:0000256" key="4">
    <source>
        <dbReference type="PIRSR" id="PIRSR606710-1"/>
    </source>
</evidence>
<feature type="domain" description="Beta-xylosidase C-terminal Concanavalin A-like" evidence="7">
    <location>
        <begin position="329"/>
        <end position="523"/>
    </location>
</feature>
<dbReference type="PANTHER" id="PTHR42812:SF12">
    <property type="entry name" value="BETA-XYLOSIDASE-RELATED"/>
    <property type="match status" value="1"/>
</dbReference>
<name>A0A2T5C6U1_9BACT</name>
<evidence type="ECO:0000256" key="3">
    <source>
        <dbReference type="ARBA" id="ARBA00023295"/>
    </source>
</evidence>
<evidence type="ECO:0000256" key="5">
    <source>
        <dbReference type="PIRSR" id="PIRSR606710-2"/>
    </source>
</evidence>
<evidence type="ECO:0000313" key="8">
    <source>
        <dbReference type="EMBL" id="PTN10664.1"/>
    </source>
</evidence>
<feature type="active site" description="Proton donor" evidence="4">
    <location>
        <position position="192"/>
    </location>
</feature>
<gene>
    <name evidence="8" type="ORF">C8N47_101315</name>
</gene>
<dbReference type="EMBL" id="QAAD01000001">
    <property type="protein sequence ID" value="PTN10664.1"/>
    <property type="molecule type" value="Genomic_DNA"/>
</dbReference>
<dbReference type="SUPFAM" id="SSF49899">
    <property type="entry name" value="Concanavalin A-like lectins/glucanases"/>
    <property type="match status" value="1"/>
</dbReference>
<evidence type="ECO:0000256" key="1">
    <source>
        <dbReference type="ARBA" id="ARBA00009865"/>
    </source>
</evidence>
<accession>A0A2T5C6U1</accession>
<dbReference type="Gene3D" id="2.115.10.20">
    <property type="entry name" value="Glycosyl hydrolase domain, family 43"/>
    <property type="match status" value="1"/>
</dbReference>
<keyword evidence="9" id="KW-1185">Reference proteome</keyword>